<comment type="caution">
    <text evidence="3">The sequence shown here is derived from an EMBL/GenBank/DDBJ whole genome shotgun (WGS) entry which is preliminary data.</text>
</comment>
<dbReference type="InterPro" id="IPR003594">
    <property type="entry name" value="HATPase_dom"/>
</dbReference>
<feature type="transmembrane region" description="Helical" evidence="1">
    <location>
        <begin position="464"/>
        <end position="482"/>
    </location>
</feature>
<gene>
    <name evidence="3" type="ORF">GCM10009710_30320</name>
</gene>
<feature type="transmembrane region" description="Helical" evidence="1">
    <location>
        <begin position="520"/>
        <end position="538"/>
    </location>
</feature>
<dbReference type="CDD" id="cd16917">
    <property type="entry name" value="HATPase_UhpB-NarQ-NarX-like"/>
    <property type="match status" value="1"/>
</dbReference>
<keyword evidence="1" id="KW-0472">Membrane</keyword>
<dbReference type="SUPFAM" id="SSF55874">
    <property type="entry name" value="ATPase domain of HSP90 chaperone/DNA topoisomerase II/histidine kinase"/>
    <property type="match status" value="1"/>
</dbReference>
<name>A0ABN2K4H5_9ACTN</name>
<reference evidence="3 4" key="1">
    <citation type="journal article" date="2019" name="Int. J. Syst. Evol. Microbiol.">
        <title>The Global Catalogue of Microorganisms (GCM) 10K type strain sequencing project: providing services to taxonomists for standard genome sequencing and annotation.</title>
        <authorList>
            <consortium name="The Broad Institute Genomics Platform"/>
            <consortium name="The Broad Institute Genome Sequencing Center for Infectious Disease"/>
            <person name="Wu L."/>
            <person name="Ma J."/>
        </authorList>
    </citation>
    <scope>NUCLEOTIDE SEQUENCE [LARGE SCALE GENOMIC DNA]</scope>
    <source>
        <strain evidence="3 4">JCM 13518</strain>
    </source>
</reference>
<keyword evidence="1" id="KW-1133">Transmembrane helix</keyword>
<dbReference type="Proteomes" id="UP001501057">
    <property type="component" value="Unassembled WGS sequence"/>
</dbReference>
<accession>A0ABN2K4H5</accession>
<keyword evidence="1" id="KW-0812">Transmembrane</keyword>
<feature type="transmembrane region" description="Helical" evidence="1">
    <location>
        <begin position="156"/>
        <end position="176"/>
    </location>
</feature>
<feature type="transmembrane region" description="Helical" evidence="1">
    <location>
        <begin position="440"/>
        <end position="457"/>
    </location>
</feature>
<evidence type="ECO:0000313" key="3">
    <source>
        <dbReference type="EMBL" id="GAA1748179.1"/>
    </source>
</evidence>
<feature type="transmembrane region" description="Helical" evidence="1">
    <location>
        <begin position="57"/>
        <end position="77"/>
    </location>
</feature>
<feature type="transmembrane region" description="Helical" evidence="1">
    <location>
        <begin position="417"/>
        <end position="434"/>
    </location>
</feature>
<proteinExistence type="predicted"/>
<evidence type="ECO:0000313" key="4">
    <source>
        <dbReference type="Proteomes" id="UP001501057"/>
    </source>
</evidence>
<dbReference type="Gene3D" id="3.30.565.10">
    <property type="entry name" value="Histidine kinase-like ATPase, C-terminal domain"/>
    <property type="match status" value="1"/>
</dbReference>
<feature type="transmembrane region" description="Helical" evidence="1">
    <location>
        <begin position="34"/>
        <end position="51"/>
    </location>
</feature>
<sequence length="766" mass="80438">MTSFARRRARDILLGAPPAKGWAGSSLDRSLERTLVLGAVLWQAVMIWSVLGSDLRLPAPLLIGSSLVVAACGLLVLRGHLHPGVLAVVTYAGVLVAWFGADSVTGALCFAGAWQHNLLAAAVPLASRHRTTVIGPTLMAAITPVFLLTVHDDWQALASSSIVTTLSIVIGAKLAVPFLRRFADAADDASLTSAVEQERLVVAQTATTEAAEDARTLHDTVINTFAAIAAGGAAVDDPQLVRDRCRRDVPVIEGLLEGRASREDLGIRAVGASQAVTLDWTGASAAETSMLEAELTTAVRRSLTGSVREALLNVAKHSGTHRATIDVRVEASDLVVTVSDDGAGFDGVTPAGRGLAESVLRRSADAGIKASIRTDPGRGTQITLRAPAAASTETRPVLVPGHDFATVLSSLRDRGSWAWAATVIGVGFTIAPLNTPPEPAFAMLGLLIALTVTAWLTTRHRAHLPVVVSAVIVAAIPVVFVLSFASVDYGRVDIIRWQAIAVTALPVILLVHARTRAERLAGVLAHLVTVAVLAGERLDTEPEIAAVVAVAGVPALAIVAAWTVFLRTIDDIAARAVDEQRSADDSRLESSLVAAVADARVRWTTAGLQASLRLLRDLADGSADAADPAVRAACATEEAHLRQLTLLSPRAVHMGPWFAQALADARTQGVELVVRTGDLDVDDRDEAEALGSLVVEAVGQATPGERVTVGLFVDGSAPQLTVLGPDRWLAELADSTTLPERWTAEVSPFGDTDLVIVRRHESRSNA</sequence>
<feature type="transmembrane region" description="Helical" evidence="1">
    <location>
        <begin position="544"/>
        <end position="565"/>
    </location>
</feature>
<organism evidence="3 4">
    <name type="scientific">Aeromicrobium alkaliterrae</name>
    <dbReference type="NCBI Taxonomy" id="302168"/>
    <lineage>
        <taxon>Bacteria</taxon>
        <taxon>Bacillati</taxon>
        <taxon>Actinomycetota</taxon>
        <taxon>Actinomycetes</taxon>
        <taxon>Propionibacteriales</taxon>
        <taxon>Nocardioidaceae</taxon>
        <taxon>Aeromicrobium</taxon>
    </lineage>
</organism>
<keyword evidence="4" id="KW-1185">Reference proteome</keyword>
<feature type="transmembrane region" description="Helical" evidence="1">
    <location>
        <begin position="84"/>
        <end position="101"/>
    </location>
</feature>
<dbReference type="EMBL" id="BAAAME010000005">
    <property type="protein sequence ID" value="GAA1748179.1"/>
    <property type="molecule type" value="Genomic_DNA"/>
</dbReference>
<evidence type="ECO:0000256" key="1">
    <source>
        <dbReference type="SAM" id="Phobius"/>
    </source>
</evidence>
<evidence type="ECO:0000259" key="2">
    <source>
        <dbReference type="Pfam" id="PF02518"/>
    </source>
</evidence>
<feature type="domain" description="Histidine kinase/HSP90-like ATPase" evidence="2">
    <location>
        <begin position="303"/>
        <end position="388"/>
    </location>
</feature>
<feature type="transmembrane region" description="Helical" evidence="1">
    <location>
        <begin position="494"/>
        <end position="513"/>
    </location>
</feature>
<protein>
    <recommendedName>
        <fullName evidence="2">Histidine kinase/HSP90-like ATPase domain-containing protein</fullName>
    </recommendedName>
</protein>
<dbReference type="Pfam" id="PF02518">
    <property type="entry name" value="HATPase_c"/>
    <property type="match status" value="1"/>
</dbReference>
<dbReference type="InterPro" id="IPR036890">
    <property type="entry name" value="HATPase_C_sf"/>
</dbReference>